<dbReference type="PRINTS" id="PR00080">
    <property type="entry name" value="SDRFAMILY"/>
</dbReference>
<evidence type="ECO:0000256" key="2">
    <source>
        <dbReference type="ARBA" id="ARBA00023002"/>
    </source>
</evidence>
<dbReference type="InterPro" id="IPR051911">
    <property type="entry name" value="SDR_oxidoreductase"/>
</dbReference>
<dbReference type="PANTHER" id="PTHR43976:SF16">
    <property type="entry name" value="SHORT-CHAIN DEHYDROGENASE_REDUCTASE FAMILY PROTEIN"/>
    <property type="match status" value="1"/>
</dbReference>
<dbReference type="Proteomes" id="UP000054279">
    <property type="component" value="Unassembled WGS sequence"/>
</dbReference>
<dbReference type="InterPro" id="IPR002347">
    <property type="entry name" value="SDR_fam"/>
</dbReference>
<dbReference type="Gene3D" id="3.40.50.720">
    <property type="entry name" value="NAD(P)-binding Rossmann-like Domain"/>
    <property type="match status" value="1"/>
</dbReference>
<accession>A0A0C9VCP0</accession>
<keyword evidence="5" id="KW-1185">Reference proteome</keyword>
<dbReference type="CDD" id="cd05374">
    <property type="entry name" value="17beta-HSD-like_SDR_c"/>
    <property type="match status" value="1"/>
</dbReference>
<dbReference type="HOGENOM" id="CLU_010194_2_9_1"/>
<evidence type="ECO:0000313" key="4">
    <source>
        <dbReference type="EMBL" id="KIJ44744.1"/>
    </source>
</evidence>
<comment type="similarity">
    <text evidence="1 3">Belongs to the short-chain dehydrogenases/reductases (SDR) family.</text>
</comment>
<name>A0A0C9VCP0_SPHS4</name>
<dbReference type="InterPro" id="IPR036291">
    <property type="entry name" value="NAD(P)-bd_dom_sf"/>
</dbReference>
<organism evidence="4 5">
    <name type="scientific">Sphaerobolus stellatus (strain SS14)</name>
    <dbReference type="NCBI Taxonomy" id="990650"/>
    <lineage>
        <taxon>Eukaryota</taxon>
        <taxon>Fungi</taxon>
        <taxon>Dikarya</taxon>
        <taxon>Basidiomycota</taxon>
        <taxon>Agaricomycotina</taxon>
        <taxon>Agaricomycetes</taxon>
        <taxon>Phallomycetidae</taxon>
        <taxon>Geastrales</taxon>
        <taxon>Sphaerobolaceae</taxon>
        <taxon>Sphaerobolus</taxon>
    </lineage>
</organism>
<evidence type="ECO:0000256" key="3">
    <source>
        <dbReference type="RuleBase" id="RU000363"/>
    </source>
</evidence>
<dbReference type="AlphaFoldDB" id="A0A0C9VCP0"/>
<proteinExistence type="inferred from homology"/>
<keyword evidence="2" id="KW-0560">Oxidoreductase</keyword>
<dbReference type="PANTHER" id="PTHR43976">
    <property type="entry name" value="SHORT CHAIN DEHYDROGENASE"/>
    <property type="match status" value="1"/>
</dbReference>
<gene>
    <name evidence="4" type="ORF">M422DRAFT_251727</name>
</gene>
<evidence type="ECO:0000313" key="5">
    <source>
        <dbReference type="Proteomes" id="UP000054279"/>
    </source>
</evidence>
<dbReference type="SUPFAM" id="SSF51735">
    <property type="entry name" value="NAD(P)-binding Rossmann-fold domains"/>
    <property type="match status" value="1"/>
</dbReference>
<dbReference type="PRINTS" id="PR00081">
    <property type="entry name" value="GDHRDH"/>
</dbReference>
<protein>
    <submittedName>
        <fullName evidence="4">Uncharacterized protein</fullName>
    </submittedName>
</protein>
<reference evidence="4 5" key="1">
    <citation type="submission" date="2014-06" db="EMBL/GenBank/DDBJ databases">
        <title>Evolutionary Origins and Diversification of the Mycorrhizal Mutualists.</title>
        <authorList>
            <consortium name="DOE Joint Genome Institute"/>
            <consortium name="Mycorrhizal Genomics Consortium"/>
            <person name="Kohler A."/>
            <person name="Kuo A."/>
            <person name="Nagy L.G."/>
            <person name="Floudas D."/>
            <person name="Copeland A."/>
            <person name="Barry K.W."/>
            <person name="Cichocki N."/>
            <person name="Veneault-Fourrey C."/>
            <person name="LaButti K."/>
            <person name="Lindquist E.A."/>
            <person name="Lipzen A."/>
            <person name="Lundell T."/>
            <person name="Morin E."/>
            <person name="Murat C."/>
            <person name="Riley R."/>
            <person name="Ohm R."/>
            <person name="Sun H."/>
            <person name="Tunlid A."/>
            <person name="Henrissat B."/>
            <person name="Grigoriev I.V."/>
            <person name="Hibbett D.S."/>
            <person name="Martin F."/>
        </authorList>
    </citation>
    <scope>NUCLEOTIDE SEQUENCE [LARGE SCALE GENOMIC DNA]</scope>
    <source>
        <strain evidence="4 5">SS14</strain>
    </source>
</reference>
<dbReference type="OrthoDB" id="1274115at2759"/>
<dbReference type="EMBL" id="KN837115">
    <property type="protein sequence ID" value="KIJ44744.1"/>
    <property type="molecule type" value="Genomic_DNA"/>
</dbReference>
<dbReference type="GO" id="GO:0016491">
    <property type="term" value="F:oxidoreductase activity"/>
    <property type="evidence" value="ECO:0007669"/>
    <property type="project" value="UniProtKB-KW"/>
</dbReference>
<evidence type="ECO:0000256" key="1">
    <source>
        <dbReference type="ARBA" id="ARBA00006484"/>
    </source>
</evidence>
<dbReference type="Pfam" id="PF00106">
    <property type="entry name" value="adh_short"/>
    <property type="match status" value="1"/>
</dbReference>
<sequence length="304" mass="33209">MASKLAQKVWVITGTSTGLGRELVSTVLSRGDKVIATARSLDKIKDLEESNPGRCRALQLDVTSEFSEIREKAKEAIDMWGRADVLVNNAGFGLFSTVEEGGVDGLMRMYKTNVFGMVNVTNAFLPYMRDRRNGTIVVIGSRSGWRTHLPGNAYYSSSKAAVHAIADALREEVKPFGIRVLNAMPGGLRTNSISNAFVLDSKPLLSPSHGSDVLYEVPEYTQLKEKLKAQFDATIGNETGDVKKAACAIVDIVREEGVAEGREFTGSLFLGSDCHRDVTAKCQTTLNTLEEWIDVTRGVDIVEE</sequence>